<organism evidence="3 4">
    <name type="scientific">Symbiodinium microadriaticum</name>
    <name type="common">Dinoflagellate</name>
    <name type="synonym">Zooxanthella microadriatica</name>
    <dbReference type="NCBI Taxonomy" id="2951"/>
    <lineage>
        <taxon>Eukaryota</taxon>
        <taxon>Sar</taxon>
        <taxon>Alveolata</taxon>
        <taxon>Dinophyceae</taxon>
        <taxon>Suessiales</taxon>
        <taxon>Symbiodiniaceae</taxon>
        <taxon>Symbiodinium</taxon>
    </lineage>
</organism>
<feature type="compositionally biased region" description="Basic and acidic residues" evidence="2">
    <location>
        <begin position="772"/>
        <end position="781"/>
    </location>
</feature>
<feature type="coiled-coil region" evidence="1">
    <location>
        <begin position="89"/>
        <end position="116"/>
    </location>
</feature>
<protein>
    <recommendedName>
        <fullName evidence="5">PDZ domain-containing protein</fullName>
    </recommendedName>
</protein>
<name>A0A1Q9CQK9_SYMMI</name>
<sequence>MRCWLPNHCAHHSFSAGVEEPPFRVMALSLSSSAQLPRHQRRAPASANHMAPPDNAGGNVTVQRIDPKVLAGMVNRFATETGSFLEAFATRAEAKLMKLDQRVERLERHSRKLSRSYADLLCGASPMSVDVCPAEFTSHLAEEESVFPCTLTLCRPRLVGEEGLPFAEVEYQDKIHSIQEWPCLSLPFAFGEGDLQVRVFLADDEASYLQEKRRPLGGFRVSLQDLELRSMTSGEVWMPLSRRGWEEEAQSLSPIHRRPLGPSMRILLQHRESLEKRVWALSVAERRSRLRTSSSSSVALAGDAFARRPEGEASESVARWRQKFEKQQEHTEMLLKQHDEALSDLAREAQHRVQKAASVADCAHRQALACLVDACLRSWAAWVAAEKRERQFEQVAEDNQAFRDRCSSKRSASQAKVRQLHSEQEQAQLEVKRQGQLREQSLAILQSWLMHGQMRSHECVCFGAWARHMRQRAFLLRIHDKQNTKLSRLFLLSALLAWRSLCGDEALESLVAQCRQREASASRLARAASAEAFASWVERAARHGLLEAAVASWVDHLGRARFNQELGGVFLDVTDRLDVKRLKEWALLTWHSAVCDAEAQIQAERCSRSTRLRRRRELTLRVMDAPTALRMSGAAWFAFRRWRDVVEEQCFQKVMESQLTQKEQAQAEILSARKEISNFENAMAAEEKQWASERVDLWDRLKHLRAMLAESQAKRQELHEKRVLLEERKDLGFFRVQFSFAAGLPNGTRAQHPRAQCCSAAAQRKPSQLKPTSKEEEKEANKISEEHFKGLVQTAPAMTDPDAVPDTFTIKLLPGDGRHGLQVDATNPVCTVIKDILPKGAIDNWNQNKPDHKVKKLDRIVEVNGIKGPAIDIAKALDLSDTLSIVVQRPEQRELKLQRPGEIGMVLNYKKIGSAAPWISKITPGLLTKWNQEMPDQAVQLHDRIVAVNGAQGRPEEMLLKMKECNTLLELSVLHYAAED</sequence>
<dbReference type="EMBL" id="LSRX01000988">
    <property type="protein sequence ID" value="OLP85218.1"/>
    <property type="molecule type" value="Genomic_DNA"/>
</dbReference>
<evidence type="ECO:0000256" key="2">
    <source>
        <dbReference type="SAM" id="MobiDB-lite"/>
    </source>
</evidence>
<dbReference type="Proteomes" id="UP000186817">
    <property type="component" value="Unassembled WGS sequence"/>
</dbReference>
<reference evidence="3 4" key="1">
    <citation type="submission" date="2016-02" db="EMBL/GenBank/DDBJ databases">
        <title>Genome analysis of coral dinoflagellate symbionts highlights evolutionary adaptations to a symbiotic lifestyle.</title>
        <authorList>
            <person name="Aranda M."/>
            <person name="Li Y."/>
            <person name="Liew Y.J."/>
            <person name="Baumgarten S."/>
            <person name="Simakov O."/>
            <person name="Wilson M."/>
            <person name="Piel J."/>
            <person name="Ashoor H."/>
            <person name="Bougouffa S."/>
            <person name="Bajic V.B."/>
            <person name="Ryu T."/>
            <person name="Ravasi T."/>
            <person name="Bayer T."/>
            <person name="Micklem G."/>
            <person name="Kim H."/>
            <person name="Bhak J."/>
            <person name="Lajeunesse T.C."/>
            <person name="Voolstra C.R."/>
        </authorList>
    </citation>
    <scope>NUCLEOTIDE SEQUENCE [LARGE SCALE GENOMIC DNA]</scope>
    <source>
        <strain evidence="3 4">CCMP2467</strain>
    </source>
</reference>
<dbReference type="AlphaFoldDB" id="A0A1Q9CQK9"/>
<dbReference type="OrthoDB" id="425091at2759"/>
<accession>A0A1Q9CQK9</accession>
<evidence type="ECO:0000313" key="4">
    <source>
        <dbReference type="Proteomes" id="UP000186817"/>
    </source>
</evidence>
<evidence type="ECO:0000256" key="1">
    <source>
        <dbReference type="SAM" id="Coils"/>
    </source>
</evidence>
<gene>
    <name evidence="3" type="ORF">AK812_SmicGene33814</name>
</gene>
<feature type="region of interest" description="Disordered" evidence="2">
    <location>
        <begin position="34"/>
        <end position="60"/>
    </location>
</feature>
<feature type="region of interest" description="Disordered" evidence="2">
    <location>
        <begin position="762"/>
        <end position="781"/>
    </location>
</feature>
<keyword evidence="4" id="KW-1185">Reference proteome</keyword>
<feature type="coiled-coil region" evidence="1">
    <location>
        <begin position="655"/>
        <end position="728"/>
    </location>
</feature>
<comment type="caution">
    <text evidence="3">The sequence shown here is derived from an EMBL/GenBank/DDBJ whole genome shotgun (WGS) entry which is preliminary data.</text>
</comment>
<evidence type="ECO:0000313" key="3">
    <source>
        <dbReference type="EMBL" id="OLP85218.1"/>
    </source>
</evidence>
<proteinExistence type="predicted"/>
<keyword evidence="1" id="KW-0175">Coiled coil</keyword>
<evidence type="ECO:0008006" key="5">
    <source>
        <dbReference type="Google" id="ProtNLM"/>
    </source>
</evidence>